<sequence>MCISKPDQWYVLYVKARHERKIENLLKENQIETFLPLVKTVREWSDRKKEIEMPLFPSYIFVKINLKKDTHKVLSVKSYCFFIRFGEEFAKVHEYEINSIKLLLNMNVPMKVENYAPLLKVGEYRRIDKGALKGLNCEIIKADNENKVVVRIDSIKQNIVATVPSSCISEVVA</sequence>
<dbReference type="Proteomes" id="UP000023541">
    <property type="component" value="Unassembled WGS sequence"/>
</dbReference>
<comment type="caution">
    <text evidence="5">The sequence shown here is derived from an EMBL/GenBank/DDBJ whole genome shotgun (WGS) entry which is preliminary data.</text>
</comment>
<dbReference type="GO" id="GO:0006354">
    <property type="term" value="P:DNA-templated transcription elongation"/>
    <property type="evidence" value="ECO:0007669"/>
    <property type="project" value="InterPro"/>
</dbReference>
<evidence type="ECO:0000259" key="4">
    <source>
        <dbReference type="Pfam" id="PF02357"/>
    </source>
</evidence>
<protein>
    <recommendedName>
        <fullName evidence="4">NusG-like N-terminal domain-containing protein</fullName>
    </recommendedName>
</protein>
<dbReference type="InterPro" id="IPR043425">
    <property type="entry name" value="NusG-like"/>
</dbReference>
<dbReference type="NCBIfam" id="NF033644">
    <property type="entry name" value="antiterm_UpxY"/>
    <property type="match status" value="1"/>
</dbReference>
<reference evidence="5 6" key="1">
    <citation type="submission" date="2014-04" db="EMBL/GenBank/DDBJ databases">
        <title>Aquimarina sp. 22II-S11-z7 Genome Sequencing.</title>
        <authorList>
            <person name="Lai Q."/>
        </authorList>
    </citation>
    <scope>NUCLEOTIDE SEQUENCE [LARGE SCALE GENOMIC DNA]</scope>
    <source>
        <strain evidence="5 6">22II-S11-z7</strain>
    </source>
</reference>
<dbReference type="PANTHER" id="PTHR30265:SF4">
    <property type="entry name" value="KOW MOTIF FAMILY PROTEIN, EXPRESSED"/>
    <property type="match status" value="1"/>
</dbReference>
<evidence type="ECO:0000256" key="2">
    <source>
        <dbReference type="ARBA" id="ARBA00023015"/>
    </source>
</evidence>
<organism evidence="5 6">
    <name type="scientific">Aquimarina atlantica</name>
    <dbReference type="NCBI Taxonomy" id="1317122"/>
    <lineage>
        <taxon>Bacteria</taxon>
        <taxon>Pseudomonadati</taxon>
        <taxon>Bacteroidota</taxon>
        <taxon>Flavobacteriia</taxon>
        <taxon>Flavobacteriales</taxon>
        <taxon>Flavobacteriaceae</taxon>
        <taxon>Aquimarina</taxon>
    </lineage>
</organism>
<dbReference type="EMBL" id="AQRA01000003">
    <property type="protein sequence ID" value="EZH74463.1"/>
    <property type="molecule type" value="Genomic_DNA"/>
</dbReference>
<dbReference type="AlphaFoldDB" id="A0A023BXU4"/>
<dbReference type="eggNOG" id="COG0250">
    <property type="taxonomic scope" value="Bacteria"/>
</dbReference>
<dbReference type="Pfam" id="PF02357">
    <property type="entry name" value="NusG"/>
    <property type="match status" value="1"/>
</dbReference>
<dbReference type="InterPro" id="IPR006645">
    <property type="entry name" value="NGN-like_dom"/>
</dbReference>
<dbReference type="InterPro" id="IPR036735">
    <property type="entry name" value="NGN_dom_sf"/>
</dbReference>
<proteinExistence type="predicted"/>
<dbReference type="SUPFAM" id="SSF82679">
    <property type="entry name" value="N-utilization substance G protein NusG, N-terminal domain"/>
    <property type="match status" value="1"/>
</dbReference>
<dbReference type="OrthoDB" id="9796143at2"/>
<gene>
    <name evidence="5" type="ORF">ATO12_11890</name>
</gene>
<keyword evidence="2" id="KW-0805">Transcription regulation</keyword>
<keyword evidence="1" id="KW-0889">Transcription antitermination</keyword>
<dbReference type="CDD" id="cd09895">
    <property type="entry name" value="NGN_SP_UpxY"/>
    <property type="match status" value="1"/>
</dbReference>
<accession>A0A023BXU4</accession>
<evidence type="ECO:0000313" key="6">
    <source>
        <dbReference type="Proteomes" id="UP000023541"/>
    </source>
</evidence>
<evidence type="ECO:0000313" key="5">
    <source>
        <dbReference type="EMBL" id="EZH74463.1"/>
    </source>
</evidence>
<evidence type="ECO:0000256" key="3">
    <source>
        <dbReference type="ARBA" id="ARBA00023163"/>
    </source>
</evidence>
<feature type="domain" description="NusG-like N-terminal" evidence="4">
    <location>
        <begin position="8"/>
        <end position="100"/>
    </location>
</feature>
<keyword evidence="3" id="KW-0804">Transcription</keyword>
<dbReference type="STRING" id="1317122.ATO12_11890"/>
<name>A0A023BXU4_9FLAO</name>
<dbReference type="RefSeq" id="WP_034240921.1">
    <property type="nucleotide sequence ID" value="NZ_AQRA01000003.1"/>
</dbReference>
<dbReference type="Gene3D" id="3.30.70.940">
    <property type="entry name" value="NusG, N-terminal domain"/>
    <property type="match status" value="1"/>
</dbReference>
<dbReference type="GO" id="GO:0031564">
    <property type="term" value="P:transcription antitermination"/>
    <property type="evidence" value="ECO:0007669"/>
    <property type="project" value="UniProtKB-KW"/>
</dbReference>
<keyword evidence="6" id="KW-1185">Reference proteome</keyword>
<evidence type="ECO:0000256" key="1">
    <source>
        <dbReference type="ARBA" id="ARBA00022814"/>
    </source>
</evidence>
<dbReference type="PANTHER" id="PTHR30265">
    <property type="entry name" value="RHO-INTERACTING TRANSCRIPTION TERMINATION FACTOR NUSG"/>
    <property type="match status" value="1"/>
</dbReference>